<comment type="subcellular location">
    <subcellularLocation>
        <location evidence="6">Cell membrane</location>
        <topology evidence="6">Single-pass membrane protein</topology>
    </subcellularLocation>
</comment>
<gene>
    <name evidence="9" type="primary">rnfG_1</name>
    <name evidence="6" type="synonym">rnfG</name>
    <name evidence="9" type="ORF">TEMA_05130</name>
</gene>
<feature type="transmembrane region" description="Helical" evidence="7">
    <location>
        <begin position="12"/>
        <end position="35"/>
    </location>
</feature>
<evidence type="ECO:0000259" key="8">
    <source>
        <dbReference type="SMART" id="SM00900"/>
    </source>
</evidence>
<dbReference type="NCBIfam" id="TIGR01947">
    <property type="entry name" value="rnfG"/>
    <property type="match status" value="1"/>
</dbReference>
<evidence type="ECO:0000313" key="10">
    <source>
        <dbReference type="Proteomes" id="UP001235030"/>
    </source>
</evidence>
<sequence>MSKKEDNKGIIVKITLNLTVACFACSLIIALVYFVTAPVAAKNAEILKNESMKALIQEANDFKTVKGKSEFYEALKDNKTIGYVTQSEAKGYGGTIKLLVAVDTKGQVIGYNVLSHNETPGLGDKTTKSPFKDQFQGKDIDQLVVTKDPSNKDDVQAITGATISSKAVTKGIHEAVEQVNKYIGGK</sequence>
<comment type="subunit">
    <text evidence="6">The complex is composed of six subunits: RnfA, RnfB, RnfC, RnfD, RnfE and RnfG.</text>
</comment>
<dbReference type="InterPro" id="IPR010209">
    <property type="entry name" value="Ion_transpt_RnfG/RsxG"/>
</dbReference>
<dbReference type="Pfam" id="PF04205">
    <property type="entry name" value="FMN_bind"/>
    <property type="match status" value="1"/>
</dbReference>
<dbReference type="InterPro" id="IPR007329">
    <property type="entry name" value="FMN-bd"/>
</dbReference>
<keyword evidence="1 6" id="KW-0813">Transport</keyword>
<evidence type="ECO:0000256" key="5">
    <source>
        <dbReference type="ARBA" id="ARBA00022982"/>
    </source>
</evidence>
<dbReference type="Proteomes" id="UP001235030">
    <property type="component" value="Chromosome"/>
</dbReference>
<dbReference type="EMBL" id="CP101637">
    <property type="protein sequence ID" value="WMT80200.1"/>
    <property type="molecule type" value="Genomic_DNA"/>
</dbReference>
<protein>
    <recommendedName>
        <fullName evidence="6">Ion-translocating oxidoreductase complex subunit G</fullName>
        <ecNumber evidence="6">7.-.-.-</ecNumber>
    </recommendedName>
    <alternativeName>
        <fullName evidence="6">Rnf electron transport complex subunit G</fullName>
    </alternativeName>
</protein>
<comment type="function">
    <text evidence="6">Part of a membrane-bound complex that couples electron transfer with translocation of ions across the membrane.</text>
</comment>
<organism evidence="9 10">
    <name type="scientific">Terrisporobacter mayombei</name>
    <dbReference type="NCBI Taxonomy" id="1541"/>
    <lineage>
        <taxon>Bacteria</taxon>
        <taxon>Bacillati</taxon>
        <taxon>Bacillota</taxon>
        <taxon>Clostridia</taxon>
        <taxon>Peptostreptococcales</taxon>
        <taxon>Peptostreptococcaceae</taxon>
        <taxon>Terrisporobacter</taxon>
    </lineage>
</organism>
<keyword evidence="2 6" id="KW-0597">Phosphoprotein</keyword>
<dbReference type="HAMAP" id="MF_00479">
    <property type="entry name" value="RsxG_RnfG"/>
    <property type="match status" value="1"/>
</dbReference>
<evidence type="ECO:0000256" key="1">
    <source>
        <dbReference type="ARBA" id="ARBA00022448"/>
    </source>
</evidence>
<dbReference type="SMART" id="SM00900">
    <property type="entry name" value="FMN_bind"/>
    <property type="match status" value="1"/>
</dbReference>
<keyword evidence="10" id="KW-1185">Reference proteome</keyword>
<dbReference type="PIRSF" id="PIRSF006091">
    <property type="entry name" value="E_trnsport_RnfG"/>
    <property type="match status" value="1"/>
</dbReference>
<feature type="modified residue" description="FMN phosphoryl threonine" evidence="6">
    <location>
        <position position="162"/>
    </location>
</feature>
<keyword evidence="3 6" id="KW-0285">Flavoprotein</keyword>
<dbReference type="EC" id="7.-.-.-" evidence="6"/>
<evidence type="ECO:0000256" key="4">
    <source>
        <dbReference type="ARBA" id="ARBA00022643"/>
    </source>
</evidence>
<keyword evidence="6 7" id="KW-1133">Transmembrane helix</keyword>
<keyword evidence="6" id="KW-1278">Translocase</keyword>
<feature type="domain" description="FMN-binding" evidence="8">
    <location>
        <begin position="91"/>
        <end position="179"/>
    </location>
</feature>
<dbReference type="PANTHER" id="PTHR36118:SF1">
    <property type="entry name" value="ION-TRANSLOCATING OXIDOREDUCTASE COMPLEX SUBUNIT G"/>
    <property type="match status" value="1"/>
</dbReference>
<accession>A0ABY9PZL0</accession>
<comment type="similarity">
    <text evidence="6">Belongs to the RnfG family.</text>
</comment>
<keyword evidence="4 6" id="KW-0288">FMN</keyword>
<keyword evidence="5 6" id="KW-0249">Electron transport</keyword>
<proteinExistence type="inferred from homology"/>
<evidence type="ECO:0000256" key="3">
    <source>
        <dbReference type="ARBA" id="ARBA00022630"/>
    </source>
</evidence>
<keyword evidence="6 7" id="KW-0472">Membrane</keyword>
<evidence type="ECO:0000256" key="7">
    <source>
        <dbReference type="SAM" id="Phobius"/>
    </source>
</evidence>
<evidence type="ECO:0000256" key="6">
    <source>
        <dbReference type="HAMAP-Rule" id="MF_00479"/>
    </source>
</evidence>
<dbReference type="RefSeq" id="WP_228104458.1">
    <property type="nucleotide sequence ID" value="NZ_CP101637.1"/>
</dbReference>
<keyword evidence="6 7" id="KW-0812">Transmembrane</keyword>
<keyword evidence="6" id="KW-1003">Cell membrane</keyword>
<evidence type="ECO:0000256" key="2">
    <source>
        <dbReference type="ARBA" id="ARBA00022553"/>
    </source>
</evidence>
<reference evidence="9 10" key="1">
    <citation type="submission" date="2022-07" db="EMBL/GenBank/DDBJ databases">
        <title>Genome sequence of Terrisporobacter mayombei DSM6539.</title>
        <authorList>
            <person name="Boeer T."/>
            <person name="Bengelsdorf F.R."/>
            <person name="Daniel R."/>
            <person name="Poehlein A."/>
        </authorList>
    </citation>
    <scope>NUCLEOTIDE SEQUENCE [LARGE SCALE GENOMIC DNA]</scope>
    <source>
        <strain evidence="9 10">DSM 6539</strain>
    </source>
</reference>
<comment type="cofactor">
    <cofactor evidence="6">
        <name>FMN</name>
        <dbReference type="ChEBI" id="CHEBI:58210"/>
    </cofactor>
</comment>
<evidence type="ECO:0000313" key="9">
    <source>
        <dbReference type="EMBL" id="WMT80200.1"/>
    </source>
</evidence>
<name>A0ABY9PZL0_9FIRM</name>
<dbReference type="PANTHER" id="PTHR36118">
    <property type="entry name" value="ION-TRANSLOCATING OXIDOREDUCTASE COMPLEX SUBUNIT G"/>
    <property type="match status" value="1"/>
</dbReference>